<accession>A0A0N4U1U0</accession>
<dbReference type="Proteomes" id="UP000038040">
    <property type="component" value="Unplaced"/>
</dbReference>
<dbReference type="Gene3D" id="3.30.420.80">
    <property type="entry name" value="Ribosomal protein S11"/>
    <property type="match status" value="1"/>
</dbReference>
<dbReference type="GO" id="GO:0003735">
    <property type="term" value="F:structural constituent of ribosome"/>
    <property type="evidence" value="ECO:0007669"/>
    <property type="project" value="InterPro"/>
</dbReference>
<dbReference type="GO" id="GO:0008097">
    <property type="term" value="F:5S rRNA binding"/>
    <property type="evidence" value="ECO:0007669"/>
    <property type="project" value="TreeGrafter"/>
</dbReference>
<evidence type="ECO:0000313" key="8">
    <source>
        <dbReference type="EMBL" id="VDN54985.1"/>
    </source>
</evidence>
<dbReference type="InterPro" id="IPR005484">
    <property type="entry name" value="Ribosomal_uL18_bac/plant/anim"/>
</dbReference>
<protein>
    <recommendedName>
        <fullName evidence="6">Large ribosomal subunit protein uL18m</fullName>
    </recommendedName>
    <alternativeName>
        <fullName evidence="7">39S ribosomal protein L18, mitochondrial</fullName>
    </alternativeName>
</protein>
<comment type="subcellular location">
    <subcellularLocation>
        <location evidence="1">Mitochondrion</location>
    </subcellularLocation>
</comment>
<dbReference type="InterPro" id="IPR036967">
    <property type="entry name" value="Ribosomal_uS11_sf"/>
</dbReference>
<dbReference type="PANTHER" id="PTHR12899">
    <property type="entry name" value="39S RIBOSOMAL PROTEIN L18, MITOCHONDRIAL"/>
    <property type="match status" value="1"/>
</dbReference>
<dbReference type="GO" id="GO:0006412">
    <property type="term" value="P:translation"/>
    <property type="evidence" value="ECO:0007669"/>
    <property type="project" value="InterPro"/>
</dbReference>
<dbReference type="GO" id="GO:0005743">
    <property type="term" value="C:mitochondrial inner membrane"/>
    <property type="evidence" value="ECO:0007669"/>
    <property type="project" value="UniProtKB-ARBA"/>
</dbReference>
<dbReference type="OrthoDB" id="1932324at2759"/>
<dbReference type="AlphaFoldDB" id="A0A0N4U1U0"/>
<dbReference type="PANTHER" id="PTHR12899:SF3">
    <property type="entry name" value="LARGE RIBOSOMAL SUBUNIT PROTEIN UL18M"/>
    <property type="match status" value="1"/>
</dbReference>
<reference evidence="11" key="1">
    <citation type="submission" date="2017-02" db="UniProtKB">
        <authorList>
            <consortium name="WormBaseParasite"/>
        </authorList>
    </citation>
    <scope>IDENTIFICATION</scope>
</reference>
<evidence type="ECO:0000313" key="11">
    <source>
        <dbReference type="WBParaSite" id="DME_0000059801-mRNA-1"/>
    </source>
</evidence>
<evidence type="ECO:0000256" key="1">
    <source>
        <dbReference type="ARBA" id="ARBA00004173"/>
    </source>
</evidence>
<dbReference type="SUPFAM" id="SSF53137">
    <property type="entry name" value="Translational machinery components"/>
    <property type="match status" value="1"/>
</dbReference>
<dbReference type="FunFam" id="3.30.420.80:FF:000005">
    <property type="entry name" value="39S ribosomal protein L18, mitochondrial"/>
    <property type="match status" value="1"/>
</dbReference>
<proteinExistence type="inferred from homology"/>
<comment type="similarity">
    <text evidence="2">Belongs to the universal ribosomal protein uL18 family.</text>
</comment>
<evidence type="ECO:0000256" key="6">
    <source>
        <dbReference type="ARBA" id="ARBA00069051"/>
    </source>
</evidence>
<dbReference type="EMBL" id="UYYG01001151">
    <property type="protein sequence ID" value="VDN54985.1"/>
    <property type="molecule type" value="Genomic_DNA"/>
</dbReference>
<keyword evidence="4" id="KW-0496">Mitochondrion</keyword>
<dbReference type="GO" id="GO:0005840">
    <property type="term" value="C:ribosome"/>
    <property type="evidence" value="ECO:0007669"/>
    <property type="project" value="UniProtKB-KW"/>
</dbReference>
<sequence>MSQKFLKTFINRNPRNLELLGFQAPPKGYDLQVDRFQRSFIHKAQLVRLKNHTEAHLLHYKNGIVLTASTREKAVSNQLHSNIDVTAALNLGRILAIRCLMAGIHFVSIADNEEMIMENDHLKAFYDSMANEGVVLNEPPHIEHNYISDRNFLHDRYIVNHTRLDKTD</sequence>
<evidence type="ECO:0000256" key="5">
    <source>
        <dbReference type="ARBA" id="ARBA00023274"/>
    </source>
</evidence>
<dbReference type="InterPro" id="IPR057268">
    <property type="entry name" value="Ribosomal_L18"/>
</dbReference>
<evidence type="ECO:0000313" key="9">
    <source>
        <dbReference type="Proteomes" id="UP000038040"/>
    </source>
</evidence>
<organism evidence="9 11">
    <name type="scientific">Dracunculus medinensis</name>
    <name type="common">Guinea worm</name>
    <dbReference type="NCBI Taxonomy" id="318479"/>
    <lineage>
        <taxon>Eukaryota</taxon>
        <taxon>Metazoa</taxon>
        <taxon>Ecdysozoa</taxon>
        <taxon>Nematoda</taxon>
        <taxon>Chromadorea</taxon>
        <taxon>Rhabditida</taxon>
        <taxon>Spirurina</taxon>
        <taxon>Dracunculoidea</taxon>
        <taxon>Dracunculidae</taxon>
        <taxon>Dracunculus</taxon>
    </lineage>
</organism>
<keyword evidence="10" id="KW-1185">Reference proteome</keyword>
<name>A0A0N4U1U0_DRAME</name>
<evidence type="ECO:0000256" key="3">
    <source>
        <dbReference type="ARBA" id="ARBA00022980"/>
    </source>
</evidence>
<evidence type="ECO:0000256" key="7">
    <source>
        <dbReference type="ARBA" id="ARBA00082661"/>
    </source>
</evidence>
<keyword evidence="3" id="KW-0689">Ribosomal protein</keyword>
<keyword evidence="5" id="KW-0687">Ribonucleoprotein</keyword>
<gene>
    <name evidence="8" type="ORF">DME_LOCUS4958</name>
</gene>
<evidence type="ECO:0000313" key="10">
    <source>
        <dbReference type="Proteomes" id="UP000274756"/>
    </source>
</evidence>
<dbReference type="WBParaSite" id="DME_0000059801-mRNA-1">
    <property type="protein sequence ID" value="DME_0000059801-mRNA-1"/>
    <property type="gene ID" value="DME_0000059801"/>
</dbReference>
<dbReference type="STRING" id="318479.A0A0N4U1U0"/>
<evidence type="ECO:0000256" key="2">
    <source>
        <dbReference type="ARBA" id="ARBA00007116"/>
    </source>
</evidence>
<evidence type="ECO:0000256" key="4">
    <source>
        <dbReference type="ARBA" id="ARBA00023128"/>
    </source>
</evidence>
<dbReference type="Proteomes" id="UP000274756">
    <property type="component" value="Unassembled WGS sequence"/>
</dbReference>
<dbReference type="GO" id="GO:1990904">
    <property type="term" value="C:ribonucleoprotein complex"/>
    <property type="evidence" value="ECO:0007669"/>
    <property type="project" value="UniProtKB-KW"/>
</dbReference>
<reference evidence="8 10" key="2">
    <citation type="submission" date="2018-11" db="EMBL/GenBank/DDBJ databases">
        <authorList>
            <consortium name="Pathogen Informatics"/>
        </authorList>
    </citation>
    <scope>NUCLEOTIDE SEQUENCE [LARGE SCALE GENOMIC DNA]</scope>
</reference>
<dbReference type="CDD" id="cd00432">
    <property type="entry name" value="Ribosomal_L18_L5e"/>
    <property type="match status" value="1"/>
</dbReference>